<evidence type="ECO:0000256" key="4">
    <source>
        <dbReference type="ARBA" id="ARBA00022833"/>
    </source>
</evidence>
<proteinExistence type="inferred from homology"/>
<dbReference type="RefSeq" id="WP_049726798.1">
    <property type="nucleotide sequence ID" value="NZ_CP012154.1"/>
</dbReference>
<reference evidence="6 7" key="1">
    <citation type="submission" date="2015-07" db="EMBL/GenBank/DDBJ databases">
        <authorList>
            <person name="Noorani M."/>
        </authorList>
    </citation>
    <scope>NUCLEOTIDE SEQUENCE [LARGE SCALE GENOMIC DNA]</scope>
    <source>
        <strain evidence="6 7">KCTC 42284</strain>
    </source>
</reference>
<protein>
    <submittedName>
        <fullName evidence="6">Creatininase</fullName>
    </submittedName>
</protein>
<evidence type="ECO:0000313" key="6">
    <source>
        <dbReference type="EMBL" id="AKS43302.1"/>
    </source>
</evidence>
<organism evidence="6 7">
    <name type="scientific">Wenzhouxiangella marina</name>
    <dbReference type="NCBI Taxonomy" id="1579979"/>
    <lineage>
        <taxon>Bacteria</taxon>
        <taxon>Pseudomonadati</taxon>
        <taxon>Pseudomonadota</taxon>
        <taxon>Gammaproteobacteria</taxon>
        <taxon>Chromatiales</taxon>
        <taxon>Wenzhouxiangellaceae</taxon>
        <taxon>Wenzhouxiangella</taxon>
    </lineage>
</organism>
<dbReference type="OrthoDB" id="9801445at2"/>
<dbReference type="STRING" id="1579979.WM2015_2948"/>
<evidence type="ECO:0000313" key="7">
    <source>
        <dbReference type="Proteomes" id="UP000066624"/>
    </source>
</evidence>
<dbReference type="SUPFAM" id="SSF102215">
    <property type="entry name" value="Creatininase"/>
    <property type="match status" value="1"/>
</dbReference>
<dbReference type="Gene3D" id="3.40.50.10310">
    <property type="entry name" value="Creatininase"/>
    <property type="match status" value="1"/>
</dbReference>
<dbReference type="Pfam" id="PF02633">
    <property type="entry name" value="Creatininase"/>
    <property type="match status" value="1"/>
</dbReference>
<keyword evidence="4" id="KW-0862">Zinc</keyword>
<dbReference type="AlphaFoldDB" id="A0A0K0Y088"/>
<keyword evidence="7" id="KW-1185">Reference proteome</keyword>
<dbReference type="PATRIC" id="fig|1579979.3.peg.3015"/>
<dbReference type="PANTHER" id="PTHR35005">
    <property type="entry name" value="3-DEHYDRO-SCYLLO-INOSOSE HYDROLASE"/>
    <property type="match status" value="1"/>
</dbReference>
<keyword evidence="3" id="KW-0378">Hydrolase</keyword>
<evidence type="ECO:0000256" key="5">
    <source>
        <dbReference type="ARBA" id="ARBA00024029"/>
    </source>
</evidence>
<gene>
    <name evidence="6" type="ORF">WM2015_2948</name>
</gene>
<dbReference type="PANTHER" id="PTHR35005:SF1">
    <property type="entry name" value="2-AMINO-5-FORMYLAMINO-6-RIBOSYLAMINOPYRIMIDIN-4(3H)-ONE 5'-MONOPHOSPHATE DEFORMYLASE"/>
    <property type="match status" value="1"/>
</dbReference>
<accession>A0A0K0Y088</accession>
<dbReference type="GO" id="GO:0046872">
    <property type="term" value="F:metal ion binding"/>
    <property type="evidence" value="ECO:0007669"/>
    <property type="project" value="UniProtKB-KW"/>
</dbReference>
<dbReference type="GO" id="GO:0016811">
    <property type="term" value="F:hydrolase activity, acting on carbon-nitrogen (but not peptide) bonds, in linear amides"/>
    <property type="evidence" value="ECO:0007669"/>
    <property type="project" value="TreeGrafter"/>
</dbReference>
<dbReference type="GO" id="GO:0009231">
    <property type="term" value="P:riboflavin biosynthetic process"/>
    <property type="evidence" value="ECO:0007669"/>
    <property type="project" value="TreeGrafter"/>
</dbReference>
<sequence length="262" mass="28113">MLSSWSDLTTEEFADLAGEHGLAVLVLGAIEQHGPHLPLDTDLCIGEGLCRAMASHLPERIRALQLPSLAIGASQEHASFPGTLSLPPETAIGVIEAIGERCAASGLQRLMLLNAHGGNHGVMEVAALNLRRRFGMLVVKASYMRLPPPDGLLAARELSEGLHGGQAETAMMLHLDPGRVRQDRMEHFEMRPEVASDDALFGAAGRAAWAWMAEDLNPAGVVGRADLATADLGRRLVEHYGRQLAEVLARAEALPWPPGRDE</sequence>
<evidence type="ECO:0000256" key="1">
    <source>
        <dbReference type="ARBA" id="ARBA00001947"/>
    </source>
</evidence>
<comment type="cofactor">
    <cofactor evidence="1">
        <name>Zn(2+)</name>
        <dbReference type="ChEBI" id="CHEBI:29105"/>
    </cofactor>
</comment>
<name>A0A0K0Y088_9GAMM</name>
<dbReference type="EMBL" id="CP012154">
    <property type="protein sequence ID" value="AKS43302.1"/>
    <property type="molecule type" value="Genomic_DNA"/>
</dbReference>
<evidence type="ECO:0000256" key="2">
    <source>
        <dbReference type="ARBA" id="ARBA00022723"/>
    </source>
</evidence>
<dbReference type="InterPro" id="IPR003785">
    <property type="entry name" value="Creatininase/forma_Hydrolase"/>
</dbReference>
<dbReference type="InterPro" id="IPR024087">
    <property type="entry name" value="Creatininase-like_sf"/>
</dbReference>
<evidence type="ECO:0000256" key="3">
    <source>
        <dbReference type="ARBA" id="ARBA00022801"/>
    </source>
</evidence>
<comment type="similarity">
    <text evidence="5">Belongs to the creatininase superfamily.</text>
</comment>
<dbReference type="Proteomes" id="UP000066624">
    <property type="component" value="Chromosome"/>
</dbReference>
<keyword evidence="2" id="KW-0479">Metal-binding</keyword>
<dbReference type="KEGG" id="wma:WM2015_2948"/>